<protein>
    <submittedName>
        <fullName evidence="1">Uncharacterized protein</fullName>
    </submittedName>
</protein>
<organism evidence="1 2">
    <name type="scientific">Neocucurbitaria cava</name>
    <dbReference type="NCBI Taxonomy" id="798079"/>
    <lineage>
        <taxon>Eukaryota</taxon>
        <taxon>Fungi</taxon>
        <taxon>Dikarya</taxon>
        <taxon>Ascomycota</taxon>
        <taxon>Pezizomycotina</taxon>
        <taxon>Dothideomycetes</taxon>
        <taxon>Pleosporomycetidae</taxon>
        <taxon>Pleosporales</taxon>
        <taxon>Pleosporineae</taxon>
        <taxon>Cucurbitariaceae</taxon>
        <taxon>Neocucurbitaria</taxon>
    </lineage>
</organism>
<dbReference type="Proteomes" id="UP001140560">
    <property type="component" value="Unassembled WGS sequence"/>
</dbReference>
<evidence type="ECO:0000313" key="1">
    <source>
        <dbReference type="EMBL" id="KAJ4371596.1"/>
    </source>
</evidence>
<comment type="caution">
    <text evidence="1">The sequence shown here is derived from an EMBL/GenBank/DDBJ whole genome shotgun (WGS) entry which is preliminary data.</text>
</comment>
<dbReference type="OrthoDB" id="3783451at2759"/>
<accession>A0A9W9CNC6</accession>
<evidence type="ECO:0000313" key="2">
    <source>
        <dbReference type="Proteomes" id="UP001140560"/>
    </source>
</evidence>
<reference evidence="1" key="1">
    <citation type="submission" date="2022-10" db="EMBL/GenBank/DDBJ databases">
        <title>Tapping the CABI collections for fungal endophytes: first genome assemblies for Collariella, Neodidymelliopsis, Ascochyta clinopodiicola, Didymella pomorum, Didymosphaeria variabile, Neocosmospora piperis and Neocucurbitaria cava.</title>
        <authorList>
            <person name="Hill R."/>
        </authorList>
    </citation>
    <scope>NUCLEOTIDE SEQUENCE</scope>
    <source>
        <strain evidence="1">IMI 356814</strain>
    </source>
</reference>
<name>A0A9W9CNC6_9PLEO</name>
<gene>
    <name evidence="1" type="ORF">N0V83_004816</name>
</gene>
<keyword evidence="2" id="KW-1185">Reference proteome</keyword>
<dbReference type="EMBL" id="JAPEUY010000007">
    <property type="protein sequence ID" value="KAJ4371596.1"/>
    <property type="molecule type" value="Genomic_DNA"/>
</dbReference>
<dbReference type="AlphaFoldDB" id="A0A9W9CNC6"/>
<sequence length="231" mass="26229">MRDTMTSRLDDMGGRIRQDLLYRLRWNLLAALDNIDITTGPQDEESVVPFFSDAAAEESIAQPPLSRVEVRIDDCLANRLEEMYFDEEDQSNPPADLTIENADGSPITVGQFVSQVHPYMNEHMEENKKVKGEIYGRAEKREDGTEVRVNIYGQPYLPPDIGFFFSRVWAVGHNDYVRLNVSSFAEGEIGTSVDDFWAIQLRQARMCEQKRYGEQATIESLPLSEPGNTSV</sequence>
<proteinExistence type="predicted"/>